<dbReference type="InterPro" id="IPR000914">
    <property type="entry name" value="SBP_5_dom"/>
</dbReference>
<keyword evidence="1" id="KW-0732">Signal</keyword>
<dbReference type="InterPro" id="IPR030678">
    <property type="entry name" value="Peptide/Ni-bd"/>
</dbReference>
<dbReference type="InterPro" id="IPR039424">
    <property type="entry name" value="SBP_5"/>
</dbReference>
<evidence type="ECO:0000259" key="2">
    <source>
        <dbReference type="Pfam" id="PF00496"/>
    </source>
</evidence>
<dbReference type="Gene3D" id="3.10.105.10">
    <property type="entry name" value="Dipeptide-binding Protein, Domain 3"/>
    <property type="match status" value="1"/>
</dbReference>
<dbReference type="Proteomes" id="UP000741863">
    <property type="component" value="Unassembled WGS sequence"/>
</dbReference>
<dbReference type="RefSeq" id="WP_204697263.1">
    <property type="nucleotide sequence ID" value="NZ_JAFBEC010000005.1"/>
</dbReference>
<evidence type="ECO:0000313" key="4">
    <source>
        <dbReference type="Proteomes" id="UP000741863"/>
    </source>
</evidence>
<dbReference type="CDD" id="cd08502">
    <property type="entry name" value="PBP2_NikA_DppA_OppA_like_16"/>
    <property type="match status" value="1"/>
</dbReference>
<dbReference type="PIRSF" id="PIRSF002741">
    <property type="entry name" value="MppA"/>
    <property type="match status" value="1"/>
</dbReference>
<dbReference type="EMBL" id="JAFBEC010000005">
    <property type="protein sequence ID" value="MBM7632827.1"/>
    <property type="molecule type" value="Genomic_DNA"/>
</dbReference>
<accession>A0ABS2PBN4</accession>
<comment type="caution">
    <text evidence="3">The sequence shown here is derived from an EMBL/GenBank/DDBJ whole genome shotgun (WGS) entry which is preliminary data.</text>
</comment>
<proteinExistence type="predicted"/>
<evidence type="ECO:0000256" key="1">
    <source>
        <dbReference type="ARBA" id="ARBA00022729"/>
    </source>
</evidence>
<reference evidence="3 4" key="1">
    <citation type="submission" date="2021-01" db="EMBL/GenBank/DDBJ databases">
        <title>Genomic Encyclopedia of Type Strains, Phase IV (KMG-IV): sequencing the most valuable type-strain genomes for metagenomic binning, comparative biology and taxonomic classification.</title>
        <authorList>
            <person name="Goeker M."/>
        </authorList>
    </citation>
    <scope>NUCLEOTIDE SEQUENCE [LARGE SCALE GENOMIC DNA]</scope>
    <source>
        <strain evidence="3 4">DSM 25540</strain>
    </source>
</reference>
<evidence type="ECO:0000313" key="3">
    <source>
        <dbReference type="EMBL" id="MBM7632827.1"/>
    </source>
</evidence>
<gene>
    <name evidence="3" type="ORF">JOD17_001921</name>
</gene>
<dbReference type="PANTHER" id="PTHR30290:SF38">
    <property type="entry name" value="D,D-DIPEPTIDE-BINDING PERIPLASMIC PROTEIN DDPA-RELATED"/>
    <property type="match status" value="1"/>
</dbReference>
<sequence>MKKWLPLSLMSVGLLVACNNDNGSDTTESTDASPTTDAIAEELRVGYPAQPESLDPYITTAVATRDITRHFYEALVTINEDFEVVPMLAESIEESDDGKTITFNLRQGVLFHNGKEMIAEDVVASMERWKETTTQGRSNLEHASFVEVDDYTVELQLDEPSSIILNVLAEVVQIAAIMPKEIVDEADGTGVKEYVGTGPFEFVDWQTDQHIHMQRFEDYVPSDEEASGLSGHKEALVENLYFEFVTDSSTRIAGLQTGEYDVIITVPLDNAEQLEAQPDVELVTALGSLQTGIFNEEEGVFTDPLMRQAVNTAIDNRAIMLGAYVSEEFFTLDAGMMFEDQVDWHSLAGEEYYFQNDPDQALEMLDEAGYDGEEVVILVARDYDALYNTAVVLHQQLEELGMNAVLEVTDWPTYLELSDDPSNFDIAITSFSTRLIPHQYPTLSKRAAYVGWTKSEELDRLLDEIKEQPTQEEAFEVFEELQVQFYEDMPMLNIGKSSGLTGVRSNVHNYEDLIGPILWNTTIED</sequence>
<dbReference type="Gene3D" id="3.90.76.10">
    <property type="entry name" value="Dipeptide-binding Protein, Domain 1"/>
    <property type="match status" value="1"/>
</dbReference>
<dbReference type="Pfam" id="PF00496">
    <property type="entry name" value="SBP_bac_5"/>
    <property type="match status" value="1"/>
</dbReference>
<organism evidence="3 4">
    <name type="scientific">Geomicrobium sediminis</name>
    <dbReference type="NCBI Taxonomy" id="1347788"/>
    <lineage>
        <taxon>Bacteria</taxon>
        <taxon>Bacillati</taxon>
        <taxon>Bacillota</taxon>
        <taxon>Bacilli</taxon>
        <taxon>Bacillales</taxon>
        <taxon>Geomicrobium</taxon>
    </lineage>
</organism>
<dbReference type="Gene3D" id="3.40.190.10">
    <property type="entry name" value="Periplasmic binding protein-like II"/>
    <property type="match status" value="1"/>
</dbReference>
<protein>
    <submittedName>
        <fullName evidence="3">Peptide/nickel transport system substrate-binding protein</fullName>
    </submittedName>
</protein>
<dbReference type="SUPFAM" id="SSF53850">
    <property type="entry name" value="Periplasmic binding protein-like II"/>
    <property type="match status" value="1"/>
</dbReference>
<name>A0ABS2PBN4_9BACL</name>
<feature type="domain" description="Solute-binding protein family 5" evidence="2">
    <location>
        <begin position="83"/>
        <end position="439"/>
    </location>
</feature>
<dbReference type="PANTHER" id="PTHR30290">
    <property type="entry name" value="PERIPLASMIC BINDING COMPONENT OF ABC TRANSPORTER"/>
    <property type="match status" value="1"/>
</dbReference>
<keyword evidence="4" id="KW-1185">Reference proteome</keyword>
<dbReference type="PROSITE" id="PS51257">
    <property type="entry name" value="PROKAR_LIPOPROTEIN"/>
    <property type="match status" value="1"/>
</dbReference>